<dbReference type="InterPro" id="IPR002328">
    <property type="entry name" value="ADH_Zn_CS"/>
</dbReference>
<evidence type="ECO:0000313" key="11">
    <source>
        <dbReference type="EMBL" id="CAH1439655.1"/>
    </source>
</evidence>
<keyword evidence="12" id="KW-1185">Reference proteome</keyword>
<dbReference type="PANTHER" id="PTHR43880">
    <property type="entry name" value="ALCOHOL DEHYDROGENASE"/>
    <property type="match status" value="1"/>
</dbReference>
<dbReference type="PANTHER" id="PTHR43880:SF7">
    <property type="entry name" value="ALCOHOL DEHYDROGENASE-LIKE 7"/>
    <property type="match status" value="1"/>
</dbReference>
<feature type="domain" description="Alcohol dehydrogenase-like N-terminal" evidence="10">
    <location>
        <begin position="82"/>
        <end position="211"/>
    </location>
</feature>
<feature type="domain" description="Alcohol dehydrogenase-like C-terminal" evidence="9">
    <location>
        <begin position="253"/>
        <end position="296"/>
    </location>
</feature>
<dbReference type="GO" id="GO:0051903">
    <property type="term" value="F:S-(hydroxymethyl)glutathione dehydrogenase [NAD(P)+] activity"/>
    <property type="evidence" value="ECO:0007669"/>
    <property type="project" value="TreeGrafter"/>
</dbReference>
<evidence type="ECO:0000256" key="5">
    <source>
        <dbReference type="ARBA" id="ARBA00022833"/>
    </source>
</evidence>
<organism evidence="11 12">
    <name type="scientific">Lactuca virosa</name>
    <dbReference type="NCBI Taxonomy" id="75947"/>
    <lineage>
        <taxon>Eukaryota</taxon>
        <taxon>Viridiplantae</taxon>
        <taxon>Streptophyta</taxon>
        <taxon>Embryophyta</taxon>
        <taxon>Tracheophyta</taxon>
        <taxon>Spermatophyta</taxon>
        <taxon>Magnoliopsida</taxon>
        <taxon>eudicotyledons</taxon>
        <taxon>Gunneridae</taxon>
        <taxon>Pentapetalae</taxon>
        <taxon>asterids</taxon>
        <taxon>campanulids</taxon>
        <taxon>Asterales</taxon>
        <taxon>Asteraceae</taxon>
        <taxon>Cichorioideae</taxon>
        <taxon>Cichorieae</taxon>
        <taxon>Lactucinae</taxon>
        <taxon>Lactuca</taxon>
    </lineage>
</organism>
<dbReference type="SUPFAM" id="SSF51735">
    <property type="entry name" value="NAD(P)-binding Rossmann-fold domains"/>
    <property type="match status" value="1"/>
</dbReference>
<dbReference type="GO" id="GO:0005829">
    <property type="term" value="C:cytosol"/>
    <property type="evidence" value="ECO:0007669"/>
    <property type="project" value="TreeGrafter"/>
</dbReference>
<evidence type="ECO:0000259" key="9">
    <source>
        <dbReference type="Pfam" id="PF00107"/>
    </source>
</evidence>
<dbReference type="Gene3D" id="3.40.50.720">
    <property type="entry name" value="NAD(P)-binding Rossmann-like Domain"/>
    <property type="match status" value="1"/>
</dbReference>
<keyword evidence="6" id="KW-0560">Oxidoreductase</keyword>
<keyword evidence="4 8" id="KW-0479">Metal-binding</keyword>
<comment type="subunit">
    <text evidence="3">Homodimer.</text>
</comment>
<dbReference type="InterPro" id="IPR036291">
    <property type="entry name" value="NAD(P)-bd_dom_sf"/>
</dbReference>
<dbReference type="InterPro" id="IPR013154">
    <property type="entry name" value="ADH-like_N"/>
</dbReference>
<gene>
    <name evidence="11" type="ORF">LVIROSA_LOCUS25838</name>
</gene>
<comment type="cofactor">
    <cofactor evidence="1 8">
        <name>Zn(2+)</name>
        <dbReference type="ChEBI" id="CHEBI:29105"/>
    </cofactor>
</comment>
<dbReference type="Pfam" id="PF08240">
    <property type="entry name" value="ADH_N"/>
    <property type="match status" value="1"/>
</dbReference>
<dbReference type="AlphaFoldDB" id="A0AAU9NPA9"/>
<dbReference type="FunFam" id="3.90.180.10:FF:000007">
    <property type="entry name" value="Alcohol dehydrogenase 6"/>
    <property type="match status" value="1"/>
</dbReference>
<name>A0AAU9NPA9_9ASTR</name>
<protein>
    <recommendedName>
        <fullName evidence="13">Alcohol dehydrogenase</fullName>
    </recommendedName>
</protein>
<dbReference type="InterPro" id="IPR011032">
    <property type="entry name" value="GroES-like_sf"/>
</dbReference>
<accession>A0AAU9NPA9</accession>
<evidence type="ECO:0000256" key="8">
    <source>
        <dbReference type="RuleBase" id="RU361277"/>
    </source>
</evidence>
<reference evidence="11 12" key="1">
    <citation type="submission" date="2022-01" db="EMBL/GenBank/DDBJ databases">
        <authorList>
            <person name="Xiong W."/>
            <person name="Schranz E."/>
        </authorList>
    </citation>
    <scope>NUCLEOTIDE SEQUENCE [LARGE SCALE GENOMIC DNA]</scope>
</reference>
<dbReference type="FunFam" id="3.40.50.720:FF:000003">
    <property type="entry name" value="S-(hydroxymethyl)glutathione dehydrogenase"/>
    <property type="match status" value="1"/>
</dbReference>
<comment type="caution">
    <text evidence="11">The sequence shown here is derived from an EMBL/GenBank/DDBJ whole genome shotgun (WGS) entry which is preliminary data.</text>
</comment>
<evidence type="ECO:0008006" key="13">
    <source>
        <dbReference type="Google" id="ProtNLM"/>
    </source>
</evidence>
<dbReference type="PROSITE" id="PS00059">
    <property type="entry name" value="ADH_ZINC"/>
    <property type="match status" value="1"/>
</dbReference>
<dbReference type="GO" id="GO:0046294">
    <property type="term" value="P:formaldehyde catabolic process"/>
    <property type="evidence" value="ECO:0007669"/>
    <property type="project" value="TreeGrafter"/>
</dbReference>
<keyword evidence="7" id="KW-0520">NAD</keyword>
<dbReference type="SUPFAM" id="SSF50129">
    <property type="entry name" value="GroES-like"/>
    <property type="match status" value="2"/>
</dbReference>
<evidence type="ECO:0000256" key="1">
    <source>
        <dbReference type="ARBA" id="ARBA00001947"/>
    </source>
</evidence>
<keyword evidence="5 8" id="KW-0862">Zinc</keyword>
<evidence type="ECO:0000259" key="10">
    <source>
        <dbReference type="Pfam" id="PF08240"/>
    </source>
</evidence>
<evidence type="ECO:0000256" key="4">
    <source>
        <dbReference type="ARBA" id="ARBA00022723"/>
    </source>
</evidence>
<dbReference type="Gene3D" id="3.90.180.10">
    <property type="entry name" value="Medium-chain alcohol dehydrogenases, catalytic domain"/>
    <property type="match status" value="2"/>
</dbReference>
<evidence type="ECO:0000256" key="3">
    <source>
        <dbReference type="ARBA" id="ARBA00011738"/>
    </source>
</evidence>
<dbReference type="EMBL" id="CAKMRJ010005141">
    <property type="protein sequence ID" value="CAH1439655.1"/>
    <property type="molecule type" value="Genomic_DNA"/>
</dbReference>
<sequence>MWRLVAMICLKALGEKSHLGIKYWANHISSRDRAHFKSSRSNAAGKSSSNTAGKPIRCRAAIARKPREPLVIEEVIVAAPKSREVRIKIICTSLCHSDINYWKLERPPAIFPRILGHEAIGVVGSIGEGVHEVVEGDTVIPMFLPDCGECADCLSKKSNLCSKYPVHCTPWVGRDESSRFTDMNGETLYHFLHVSSFTEYTVVEVARVIKVDPAIPANRAYLLSCGVSTGLGAAWKAANVEIGTTVAIFGLGAIGLAVAEGARLCGAKRIIGVDVNQDKLEIGKKFGVTDFVNPRNIGDKTVSQGWGKTVMLGVDQPEAMLTLSSFEVLHSGKSIMGSLFGGLKPKSDIPVLIKRCMDKELQLDAFVTHEVEFEDINKAFDLLLQGKSLRCVMWMKK</sequence>
<proteinExistence type="inferred from homology"/>
<comment type="similarity">
    <text evidence="2">Belongs to the zinc-containing alcohol dehydrogenase family. Class-III subfamily.</text>
</comment>
<dbReference type="Proteomes" id="UP001157418">
    <property type="component" value="Unassembled WGS sequence"/>
</dbReference>
<evidence type="ECO:0000256" key="6">
    <source>
        <dbReference type="ARBA" id="ARBA00023002"/>
    </source>
</evidence>
<dbReference type="GO" id="GO:0008270">
    <property type="term" value="F:zinc ion binding"/>
    <property type="evidence" value="ECO:0007669"/>
    <property type="project" value="InterPro"/>
</dbReference>
<evidence type="ECO:0000256" key="2">
    <source>
        <dbReference type="ARBA" id="ARBA00010902"/>
    </source>
</evidence>
<dbReference type="InterPro" id="IPR013149">
    <property type="entry name" value="ADH-like_C"/>
</dbReference>
<evidence type="ECO:0000313" key="12">
    <source>
        <dbReference type="Proteomes" id="UP001157418"/>
    </source>
</evidence>
<dbReference type="Pfam" id="PF00107">
    <property type="entry name" value="ADH_zinc_N"/>
    <property type="match status" value="1"/>
</dbReference>
<evidence type="ECO:0000256" key="7">
    <source>
        <dbReference type="ARBA" id="ARBA00023027"/>
    </source>
</evidence>